<dbReference type="STRING" id="1300342.I596_875"/>
<dbReference type="GO" id="GO:0005737">
    <property type="term" value="C:cytoplasm"/>
    <property type="evidence" value="ECO:0007669"/>
    <property type="project" value="InterPro"/>
</dbReference>
<dbReference type="SUPFAM" id="SSF52833">
    <property type="entry name" value="Thioredoxin-like"/>
    <property type="match status" value="1"/>
</dbReference>
<dbReference type="NCBIfam" id="TIGR01262">
    <property type="entry name" value="maiA"/>
    <property type="match status" value="1"/>
</dbReference>
<dbReference type="PANTHER" id="PTHR42673:SF21">
    <property type="entry name" value="GLUTATHIONE S-TRANSFERASE YFCF"/>
    <property type="match status" value="1"/>
</dbReference>
<dbReference type="SFLD" id="SFLDG00358">
    <property type="entry name" value="Main_(cytGST)"/>
    <property type="match status" value="1"/>
</dbReference>
<dbReference type="InterPro" id="IPR034330">
    <property type="entry name" value="GST_Zeta_C"/>
</dbReference>
<evidence type="ECO:0000259" key="2">
    <source>
        <dbReference type="PROSITE" id="PS50404"/>
    </source>
</evidence>
<comment type="similarity">
    <text evidence="1">Belongs to the GST superfamily. Zeta family.</text>
</comment>
<dbReference type="RefSeq" id="WP_067644575.1">
    <property type="nucleotide sequence ID" value="NZ_CP015249.1"/>
</dbReference>
<evidence type="ECO:0000313" key="5">
    <source>
        <dbReference type="Proteomes" id="UP000076830"/>
    </source>
</evidence>
<proteinExistence type="inferred from homology"/>
<dbReference type="Gene3D" id="3.40.30.10">
    <property type="entry name" value="Glutaredoxin"/>
    <property type="match status" value="1"/>
</dbReference>
<dbReference type="SUPFAM" id="SSF47616">
    <property type="entry name" value="GST C-terminal domain-like"/>
    <property type="match status" value="1"/>
</dbReference>
<dbReference type="FunFam" id="1.20.1050.10:FF:000017">
    <property type="entry name" value="Maleylacetoacetate isomerase"/>
    <property type="match status" value="1"/>
</dbReference>
<reference evidence="4 5" key="1">
    <citation type="submission" date="2016-04" db="EMBL/GenBank/DDBJ databases">
        <title>Complete genome sequence of Dokdonella koreensis DS-123T.</title>
        <authorList>
            <person name="Kim J.F."/>
            <person name="Lee H."/>
            <person name="Kwak M.-J."/>
        </authorList>
    </citation>
    <scope>NUCLEOTIDE SEQUENCE [LARGE SCALE GENOMIC DNA]</scope>
    <source>
        <strain evidence="4 5">DS-123</strain>
    </source>
</reference>
<keyword evidence="4" id="KW-0413">Isomerase</keyword>
<accession>A0A167GNY5</accession>
<dbReference type="Pfam" id="PF13417">
    <property type="entry name" value="GST_N_3"/>
    <property type="match status" value="1"/>
</dbReference>
<dbReference type="InterPro" id="IPR004045">
    <property type="entry name" value="Glutathione_S-Trfase_N"/>
</dbReference>
<dbReference type="InterPro" id="IPR040079">
    <property type="entry name" value="Glutathione_S-Trfase"/>
</dbReference>
<dbReference type="InterPro" id="IPR034333">
    <property type="entry name" value="GST_Zeta_N"/>
</dbReference>
<dbReference type="InterPro" id="IPR036249">
    <property type="entry name" value="Thioredoxin-like_sf"/>
</dbReference>
<feature type="domain" description="GST N-terminal" evidence="2">
    <location>
        <begin position="3"/>
        <end position="86"/>
    </location>
</feature>
<dbReference type="InterPro" id="IPR036282">
    <property type="entry name" value="Glutathione-S-Trfase_C_sf"/>
</dbReference>
<dbReference type="EMBL" id="CP015249">
    <property type="protein sequence ID" value="ANB16906.1"/>
    <property type="molecule type" value="Genomic_DNA"/>
</dbReference>
<dbReference type="KEGG" id="dko:I596_875"/>
<dbReference type="CDD" id="cd03042">
    <property type="entry name" value="GST_N_Zeta"/>
    <property type="match status" value="1"/>
</dbReference>
<dbReference type="CDD" id="cd03191">
    <property type="entry name" value="GST_C_Zeta"/>
    <property type="match status" value="1"/>
</dbReference>
<sequence length="222" mass="25524">MSERLTLYSYWRSSAAYRVRIALNLKMLPYDQVPVHLVNNGGEQHDPVFHELNPQELVPVLIDGRRVVRQSLAIVEYLDEAYDGAMKLLPPMIRDRARVRALAQLIACDVHPLNNLRVMQYLERELAADAEQRQRWTQHWIREGLRAFEEMLVEHPSTGRYCEGDSPGLADICLIPQVYNAHRFRVDLTPYPTIARIEQACLELPAFDTARPENQPDVPGTA</sequence>
<evidence type="ECO:0000256" key="1">
    <source>
        <dbReference type="ARBA" id="ARBA00010007"/>
    </source>
</evidence>
<dbReference type="PROSITE" id="PS50405">
    <property type="entry name" value="GST_CTER"/>
    <property type="match status" value="1"/>
</dbReference>
<feature type="domain" description="GST C-terminal" evidence="3">
    <location>
        <begin position="92"/>
        <end position="220"/>
    </location>
</feature>
<dbReference type="FunFam" id="3.40.30.10:FF:000293">
    <property type="entry name" value="Maleylacetoacetate isomerase MaiA"/>
    <property type="match status" value="1"/>
</dbReference>
<dbReference type="OrthoDB" id="509852at2"/>
<dbReference type="Gene3D" id="1.20.1050.10">
    <property type="match status" value="1"/>
</dbReference>
<evidence type="ECO:0000313" key="4">
    <source>
        <dbReference type="EMBL" id="ANB16906.1"/>
    </source>
</evidence>
<keyword evidence="5" id="KW-1185">Reference proteome</keyword>
<dbReference type="PANTHER" id="PTHR42673">
    <property type="entry name" value="MALEYLACETOACETATE ISOMERASE"/>
    <property type="match status" value="1"/>
</dbReference>
<dbReference type="GO" id="GO:0006749">
    <property type="term" value="P:glutathione metabolic process"/>
    <property type="evidence" value="ECO:0007669"/>
    <property type="project" value="TreeGrafter"/>
</dbReference>
<name>A0A167GNY5_9GAMM</name>
<dbReference type="SFLD" id="SFLDS00019">
    <property type="entry name" value="Glutathione_Transferase_(cytos"/>
    <property type="match status" value="1"/>
</dbReference>
<dbReference type="PATRIC" id="fig|1300342.3.peg.856"/>
<organism evidence="4 5">
    <name type="scientific">Dokdonella koreensis DS-123</name>
    <dbReference type="NCBI Taxonomy" id="1300342"/>
    <lineage>
        <taxon>Bacteria</taxon>
        <taxon>Pseudomonadati</taxon>
        <taxon>Pseudomonadota</taxon>
        <taxon>Gammaproteobacteria</taxon>
        <taxon>Lysobacterales</taxon>
        <taxon>Rhodanobacteraceae</taxon>
        <taxon>Dokdonella</taxon>
    </lineage>
</organism>
<dbReference type="InterPro" id="IPR010987">
    <property type="entry name" value="Glutathione-S-Trfase_C-like"/>
</dbReference>
<evidence type="ECO:0000259" key="3">
    <source>
        <dbReference type="PROSITE" id="PS50405"/>
    </source>
</evidence>
<dbReference type="InterPro" id="IPR005955">
    <property type="entry name" value="GST_Zeta"/>
</dbReference>
<dbReference type="PROSITE" id="PS50404">
    <property type="entry name" value="GST_NTER"/>
    <property type="match status" value="1"/>
</dbReference>
<dbReference type="GO" id="GO:0004364">
    <property type="term" value="F:glutathione transferase activity"/>
    <property type="evidence" value="ECO:0007669"/>
    <property type="project" value="TreeGrafter"/>
</dbReference>
<protein>
    <submittedName>
        <fullName evidence="4">Maleylacetoacetate isomerase</fullName>
    </submittedName>
</protein>
<dbReference type="AlphaFoldDB" id="A0A167GNY5"/>
<dbReference type="GO" id="GO:0016034">
    <property type="term" value="F:maleylacetoacetate isomerase activity"/>
    <property type="evidence" value="ECO:0007669"/>
    <property type="project" value="TreeGrafter"/>
</dbReference>
<dbReference type="GO" id="GO:0006559">
    <property type="term" value="P:L-phenylalanine catabolic process"/>
    <property type="evidence" value="ECO:0007669"/>
    <property type="project" value="TreeGrafter"/>
</dbReference>
<gene>
    <name evidence="4" type="ORF">I596_875</name>
</gene>
<dbReference type="Proteomes" id="UP000076830">
    <property type="component" value="Chromosome"/>
</dbReference>